<dbReference type="PANTHER" id="PTHR43690">
    <property type="entry name" value="NARDILYSIN"/>
    <property type="match status" value="1"/>
</dbReference>
<evidence type="ECO:0000256" key="1">
    <source>
        <dbReference type="ARBA" id="ARBA00001947"/>
    </source>
</evidence>
<evidence type="ECO:0000256" key="6">
    <source>
        <dbReference type="ARBA" id="ARBA00022833"/>
    </source>
</evidence>
<evidence type="ECO:0000259" key="10">
    <source>
        <dbReference type="Pfam" id="PF00675"/>
    </source>
</evidence>
<dbReference type="InterPro" id="IPR011765">
    <property type="entry name" value="Pept_M16_N"/>
</dbReference>
<dbReference type="AlphaFoldDB" id="A0A1I1GGV1"/>
<evidence type="ECO:0000313" key="12">
    <source>
        <dbReference type="EMBL" id="SFC08400.1"/>
    </source>
</evidence>
<dbReference type="RefSeq" id="WP_090972376.1">
    <property type="nucleotide sequence ID" value="NZ_FOLL01000004.1"/>
</dbReference>
<evidence type="ECO:0000256" key="8">
    <source>
        <dbReference type="RuleBase" id="RU004447"/>
    </source>
</evidence>
<evidence type="ECO:0000313" key="13">
    <source>
        <dbReference type="Proteomes" id="UP000199577"/>
    </source>
</evidence>
<dbReference type="GO" id="GO:0046872">
    <property type="term" value="F:metal ion binding"/>
    <property type="evidence" value="ECO:0007669"/>
    <property type="project" value="UniProtKB-KW"/>
</dbReference>
<organism evidence="12 13">
    <name type="scientific">Parapedobacter composti</name>
    <dbReference type="NCBI Taxonomy" id="623281"/>
    <lineage>
        <taxon>Bacteria</taxon>
        <taxon>Pseudomonadati</taxon>
        <taxon>Bacteroidota</taxon>
        <taxon>Sphingobacteriia</taxon>
        <taxon>Sphingobacteriales</taxon>
        <taxon>Sphingobacteriaceae</taxon>
        <taxon>Parapedobacter</taxon>
    </lineage>
</organism>
<dbReference type="InterPro" id="IPR050626">
    <property type="entry name" value="Peptidase_M16"/>
</dbReference>
<feature type="chain" id="PRO_5011761400" evidence="9">
    <location>
        <begin position="27"/>
        <end position="950"/>
    </location>
</feature>
<comment type="cofactor">
    <cofactor evidence="1">
        <name>Zn(2+)</name>
        <dbReference type="ChEBI" id="CHEBI:29105"/>
    </cofactor>
</comment>
<evidence type="ECO:0000256" key="9">
    <source>
        <dbReference type="SAM" id="SignalP"/>
    </source>
</evidence>
<evidence type="ECO:0000256" key="7">
    <source>
        <dbReference type="ARBA" id="ARBA00023049"/>
    </source>
</evidence>
<reference evidence="12 13" key="1">
    <citation type="submission" date="2016-10" db="EMBL/GenBank/DDBJ databases">
        <authorList>
            <person name="de Groot N.N."/>
        </authorList>
    </citation>
    <scope>NUCLEOTIDE SEQUENCE [LARGE SCALE GENOMIC DNA]</scope>
    <source>
        <strain evidence="12 13">DSM 22900</strain>
    </source>
</reference>
<keyword evidence="4" id="KW-0479">Metal-binding</keyword>
<dbReference type="PROSITE" id="PS00143">
    <property type="entry name" value="INSULINASE"/>
    <property type="match status" value="1"/>
</dbReference>
<sequence length="950" mass="107202">MYFNQRTCFAMVLPLLFLLTSLQGLAKPVGLPTDTLNYTTALPMDTGVLRGTLPNGFRYYIRHNAEPKDRVVMYLATKVGSILETDDELGLAHFLEHMQFNGTKHFPKNELVDYLQKAGVRFGSDLNAYTSFDETVYQLPIPSDDPELLKNGLQVMRDWAQDALLDGDEIDKERGVVLNEMLGGRGAQQRMRDQYFPMILNQSRYADRLPIGTKDIIEGFSHETLRDFHRKWYRPDLQALIVVGDIDVVEMERQIKVLFADLKQPDNAPEREEYSIPLTGKNQFMAVTDPEMPQTVMQVIIKHREADVKTVGDYRTQLAKSLFNQLAAARFSELTRQSDPPFIQGGGSIGGFLRGLDAFTLYMAAKPGEIKRGFDAVVTEFERIKRHGFTATELDRAKRNFITSVESAYAERDKRKSESYVASYLNHFLQDENVLSNEDRYRLGKQLIGTITLDEVNALGREYYVDRNRDILIMAPEKDKETLPDEQTVEGWLAAIGQSDIAPYDDNVQDIPLLEEQPSAGTVTERRERPELGVTELTLSNGVKVALKPTDFKNDEINITAFSPGGTSLYSDDEFLSATYAATVVGGSGLGPYDATQLTKYLSGKKVSVRPYIGERSEGFSASSGKKDLQTAFELIHGYFTVPRLDLAVFQGYMQRVKASLANRLDDPNAVFADTINAVLYNNNIRRTSMTVEQVDQIDPQRAFDIFKERFADASDFTVTIVGSFTEDEIMPLVLQYLASLPAAGREEAAPDLGIYPPEKGLQQTVYRGKEEKSSVRLYYFGDYDYSEDENLQLDALESILNIKLIERLREAESGVYGVSASASYAKYPRHRYSFSIAYGTSPDKVEPLMASALDEVDKIKQQGPEQVDIDKFISEQKRQLEVQLRENGFWLGHLSNSYQNEEDPAYILAYLDKLSQVTTESVKAIANKYLVDDRLFRFILMPEAAAETP</sequence>
<keyword evidence="5" id="KW-0378">Hydrolase</keyword>
<dbReference type="Pfam" id="PF05193">
    <property type="entry name" value="Peptidase_M16_C"/>
    <property type="match status" value="2"/>
</dbReference>
<feature type="domain" description="Peptidase M16 N-terminal" evidence="10">
    <location>
        <begin position="64"/>
        <end position="181"/>
    </location>
</feature>
<protein>
    <submittedName>
        <fullName evidence="12">Zinc protease</fullName>
    </submittedName>
</protein>
<dbReference type="STRING" id="623281.SAMN05421747_10460"/>
<dbReference type="InterPro" id="IPR007863">
    <property type="entry name" value="Peptidase_M16_C"/>
</dbReference>
<dbReference type="EMBL" id="FOLL01000004">
    <property type="protein sequence ID" value="SFC08400.1"/>
    <property type="molecule type" value="Genomic_DNA"/>
</dbReference>
<evidence type="ECO:0000256" key="5">
    <source>
        <dbReference type="ARBA" id="ARBA00022801"/>
    </source>
</evidence>
<comment type="similarity">
    <text evidence="2 8">Belongs to the peptidase M16 family.</text>
</comment>
<keyword evidence="6" id="KW-0862">Zinc</keyword>
<dbReference type="SUPFAM" id="SSF63411">
    <property type="entry name" value="LuxS/MPP-like metallohydrolase"/>
    <property type="match status" value="4"/>
</dbReference>
<dbReference type="Pfam" id="PF00675">
    <property type="entry name" value="Peptidase_M16"/>
    <property type="match status" value="1"/>
</dbReference>
<keyword evidence="7" id="KW-0482">Metalloprotease</keyword>
<feature type="signal peptide" evidence="9">
    <location>
        <begin position="1"/>
        <end position="26"/>
    </location>
</feature>
<keyword evidence="3 12" id="KW-0645">Protease</keyword>
<proteinExistence type="inferred from homology"/>
<evidence type="ECO:0000256" key="3">
    <source>
        <dbReference type="ARBA" id="ARBA00022670"/>
    </source>
</evidence>
<evidence type="ECO:0000256" key="2">
    <source>
        <dbReference type="ARBA" id="ARBA00007261"/>
    </source>
</evidence>
<dbReference type="PANTHER" id="PTHR43690:SF34">
    <property type="entry name" value="ZINC PROTEASE PQQL-LIKE"/>
    <property type="match status" value="1"/>
</dbReference>
<evidence type="ECO:0000259" key="11">
    <source>
        <dbReference type="Pfam" id="PF05193"/>
    </source>
</evidence>
<accession>A0A1I1GGV1</accession>
<dbReference type="GO" id="GO:0004222">
    <property type="term" value="F:metalloendopeptidase activity"/>
    <property type="evidence" value="ECO:0007669"/>
    <property type="project" value="InterPro"/>
</dbReference>
<feature type="domain" description="Peptidase M16 C-terminal" evidence="11">
    <location>
        <begin position="220"/>
        <end position="400"/>
    </location>
</feature>
<dbReference type="Proteomes" id="UP000199577">
    <property type="component" value="Unassembled WGS sequence"/>
</dbReference>
<dbReference type="OrthoDB" id="9811314at2"/>
<keyword evidence="13" id="KW-1185">Reference proteome</keyword>
<dbReference type="InterPro" id="IPR001431">
    <property type="entry name" value="Pept_M16_Zn_BS"/>
</dbReference>
<dbReference type="Gene3D" id="3.30.830.10">
    <property type="entry name" value="Metalloenzyme, LuxS/M16 peptidase-like"/>
    <property type="match status" value="4"/>
</dbReference>
<keyword evidence="9" id="KW-0732">Signal</keyword>
<dbReference type="InterPro" id="IPR011249">
    <property type="entry name" value="Metalloenz_LuxS/M16"/>
</dbReference>
<gene>
    <name evidence="12" type="ORF">SAMN05421747_10460</name>
</gene>
<dbReference type="GO" id="GO:0006508">
    <property type="term" value="P:proteolysis"/>
    <property type="evidence" value="ECO:0007669"/>
    <property type="project" value="UniProtKB-KW"/>
</dbReference>
<feature type="domain" description="Peptidase M16 C-terminal" evidence="11">
    <location>
        <begin position="707"/>
        <end position="872"/>
    </location>
</feature>
<name>A0A1I1GGV1_9SPHI</name>
<evidence type="ECO:0000256" key="4">
    <source>
        <dbReference type="ARBA" id="ARBA00022723"/>
    </source>
</evidence>